<accession>V5FAN8</accession>
<dbReference type="SUPFAM" id="SSF46609">
    <property type="entry name" value="Fe,Mn superoxide dismutase (SOD), N-terminal domain"/>
    <property type="match status" value="1"/>
</dbReference>
<protein>
    <recommendedName>
        <fullName evidence="2">Manganese/iron superoxide dismutase C-terminal domain-containing protein</fullName>
    </recommendedName>
</protein>
<dbReference type="HOGENOM" id="CLU_531094_0_0_1"/>
<feature type="domain" description="Manganese/iron superoxide dismutase C-terminal" evidence="2">
    <location>
        <begin position="370"/>
        <end position="428"/>
    </location>
</feature>
<dbReference type="PANTHER" id="PTHR43595:SF2">
    <property type="entry name" value="SMALL RIBOSOMAL SUBUNIT PROTEIN MS42"/>
    <property type="match status" value="1"/>
</dbReference>
<dbReference type="PANTHER" id="PTHR43595">
    <property type="entry name" value="37S RIBOSOMAL PROTEIN S26, MITOCHONDRIAL"/>
    <property type="match status" value="1"/>
</dbReference>
<dbReference type="InterPro" id="IPR019832">
    <property type="entry name" value="Mn/Fe_SOD_C"/>
</dbReference>
<name>V5FAN8_BYSSN</name>
<evidence type="ECO:0000259" key="2">
    <source>
        <dbReference type="Pfam" id="PF02777"/>
    </source>
</evidence>
<comment type="caution">
    <text evidence="3">The sequence shown here is derived from an EMBL/GenBank/DDBJ whole genome shotgun (WGS) entry which is preliminary data.</text>
</comment>
<evidence type="ECO:0000313" key="3">
    <source>
        <dbReference type="EMBL" id="GAD93479.1"/>
    </source>
</evidence>
<feature type="domain" description="Manganese/iron superoxide dismutase C-terminal" evidence="2">
    <location>
        <begin position="460"/>
        <end position="511"/>
    </location>
</feature>
<evidence type="ECO:0000256" key="1">
    <source>
        <dbReference type="ARBA" id="ARBA00037226"/>
    </source>
</evidence>
<dbReference type="InParanoid" id="V5FAN8"/>
<dbReference type="Proteomes" id="UP000018001">
    <property type="component" value="Unassembled WGS sequence"/>
</dbReference>
<reference evidence="4" key="1">
    <citation type="journal article" date="2014" name="Genome Announc.">
        <title>Draft genome sequence of the formaldehyde-resistant fungus Byssochlamys spectabilis No. 5 (anamorph Paecilomyces variotii No. 5) (NBRC109023).</title>
        <authorList>
            <person name="Oka T."/>
            <person name="Ekino K."/>
            <person name="Fukuda K."/>
            <person name="Nomura Y."/>
        </authorList>
    </citation>
    <scope>NUCLEOTIDE SEQUENCE [LARGE SCALE GENOMIC DNA]</scope>
    <source>
        <strain evidence="4">No. 5 / NBRC 109023</strain>
    </source>
</reference>
<evidence type="ECO:0000313" key="4">
    <source>
        <dbReference type="Proteomes" id="UP000018001"/>
    </source>
</evidence>
<sequence length="535" mass="58732">MNPGKKPAIIAFVGKDGHFGDKLGELVERPAREVASQEEAEEYGLVIVGLAEPVAEESAVTGIEGVADGAWVSDVRELVDPVSEEEVEADMLCVEDAAAADVDDFAEEVADEDVSLSRAHVLPFWQVYPKGQHESPHFGSVSLNLVVLRQQIAELALSRLIQVDDDGQQKPAGRFEFAQRSNELGHELESRCTSANASLGETAAALVVPPEILRETRIAKSTSSASSGDVATAARPLLTMFGRILRPQGSLRAVSSLTKSASALPKSQIRGLHRVPQLTHDAYFKKNGVPELLSPEGFDFAWTQYQTLLVDKLNLLTQDTVDADAKPGELLIKYSKRPEMASVFNYASMAHNNHFFFNCLAPTQTTIPEKFAKDITDTCSSIESLKLDFLATANAMFGPGFVWLAKNLEREGLLNIFCTYNAGSPYPAAHSRRQPVDMSTHNPDTPLGNQFAGSMGAHAQNQKNLAPGALDVQPILCVNTWEHVWMMDYGIGGKAEYLERWWDRINWEVVYDNYNAVSAPKNRNPINRHRSLGML</sequence>
<gene>
    <name evidence="3" type="ORF">PVAR5_2090</name>
</gene>
<dbReference type="GO" id="GO:0046872">
    <property type="term" value="F:metal ion binding"/>
    <property type="evidence" value="ECO:0007669"/>
    <property type="project" value="InterPro"/>
</dbReference>
<dbReference type="InterPro" id="IPR036314">
    <property type="entry name" value="SOD_C_sf"/>
</dbReference>
<dbReference type="OrthoDB" id="275227at2759"/>
<dbReference type="eggNOG" id="KOG0876">
    <property type="taxonomic scope" value="Eukaryota"/>
</dbReference>
<dbReference type="EMBL" id="BAUL01000058">
    <property type="protein sequence ID" value="GAD93479.1"/>
    <property type="molecule type" value="Genomic_DNA"/>
</dbReference>
<dbReference type="GO" id="GO:0004784">
    <property type="term" value="F:superoxide dismutase activity"/>
    <property type="evidence" value="ECO:0007669"/>
    <property type="project" value="InterPro"/>
</dbReference>
<keyword evidence="4" id="KW-1185">Reference proteome</keyword>
<dbReference type="Gene3D" id="3.55.40.20">
    <property type="entry name" value="Iron/manganese superoxide dismutase, C-terminal domain"/>
    <property type="match status" value="1"/>
</dbReference>
<dbReference type="SUPFAM" id="SSF54719">
    <property type="entry name" value="Fe,Mn superoxide dismutase (SOD), C-terminal domain"/>
    <property type="match status" value="1"/>
</dbReference>
<proteinExistence type="predicted"/>
<dbReference type="GO" id="GO:0005737">
    <property type="term" value="C:cytoplasm"/>
    <property type="evidence" value="ECO:0007669"/>
    <property type="project" value="TreeGrafter"/>
</dbReference>
<dbReference type="InterPro" id="IPR036324">
    <property type="entry name" value="Mn/Fe_SOD_N_sf"/>
</dbReference>
<dbReference type="Pfam" id="PF02777">
    <property type="entry name" value="Sod_Fe_C"/>
    <property type="match status" value="2"/>
</dbReference>
<dbReference type="AlphaFoldDB" id="V5FAN8"/>
<organism evidence="3 4">
    <name type="scientific">Byssochlamys spectabilis (strain No. 5 / NBRC 109023)</name>
    <name type="common">Paecilomyces variotii</name>
    <dbReference type="NCBI Taxonomy" id="1356009"/>
    <lineage>
        <taxon>Eukaryota</taxon>
        <taxon>Fungi</taxon>
        <taxon>Dikarya</taxon>
        <taxon>Ascomycota</taxon>
        <taxon>Pezizomycotina</taxon>
        <taxon>Eurotiomycetes</taxon>
        <taxon>Eurotiomycetidae</taxon>
        <taxon>Eurotiales</taxon>
        <taxon>Thermoascaceae</taxon>
        <taxon>Paecilomyces</taxon>
    </lineage>
</organism>
<comment type="function">
    <text evidence="1">Component of the mitochondrial ribosome (mitoribosome), a dedicated translation machinery responsible for the synthesis of mitochondrial genome-encoded proteins, including at least some of the essential transmembrane subunits of the mitochondrial respiratory chain. The mitoribosomes are attached to the mitochondrial inner membrane and translation products are cotranslationally integrated into the membrane.</text>
</comment>